<feature type="domain" description="ChsH2 C-terminal OB-fold" evidence="1">
    <location>
        <begin position="56"/>
        <end position="131"/>
    </location>
</feature>
<evidence type="ECO:0000259" key="2">
    <source>
        <dbReference type="Pfam" id="PF12172"/>
    </source>
</evidence>
<dbReference type="OrthoDB" id="7210118at2"/>
<dbReference type="InterPro" id="IPR052513">
    <property type="entry name" value="Thioester_dehydratase-like"/>
</dbReference>
<dbReference type="InterPro" id="IPR012340">
    <property type="entry name" value="NA-bd_OB-fold"/>
</dbReference>
<comment type="caution">
    <text evidence="3">The sequence shown here is derived from an EMBL/GenBank/DDBJ whole genome shotgun (WGS) entry which is preliminary data.</text>
</comment>
<dbReference type="SUPFAM" id="SSF50249">
    <property type="entry name" value="Nucleic acid-binding proteins"/>
    <property type="match status" value="1"/>
</dbReference>
<dbReference type="AlphaFoldDB" id="A0A3D9FF41"/>
<evidence type="ECO:0008006" key="5">
    <source>
        <dbReference type="Google" id="ProtNLM"/>
    </source>
</evidence>
<feature type="domain" description="ChsH2 rubredoxin-like zinc ribbon" evidence="2">
    <location>
        <begin position="19"/>
        <end position="51"/>
    </location>
</feature>
<dbReference type="Proteomes" id="UP000256310">
    <property type="component" value="Unassembled WGS sequence"/>
</dbReference>
<protein>
    <recommendedName>
        <fullName evidence="5">OB-fold protein</fullName>
    </recommendedName>
</protein>
<dbReference type="EMBL" id="QRDP01000004">
    <property type="protein sequence ID" value="RED16343.1"/>
    <property type="molecule type" value="Genomic_DNA"/>
</dbReference>
<sequence>MIETIPLPTTDDPVDRAFWQGCMDGRLLVQNCNDCGHVQHPPRAMCPACQSMELGWKQTSGKGTVWSYTMPHPPLLPAFTEIGPYIVAVVEPDDFPGLRIVGALSNPEGDSIGGIDPDAVRIGTPVRLTFVQLAEDVALPCWFPAGAGIPPEKEMQQ</sequence>
<dbReference type="RefSeq" id="WP_116235761.1">
    <property type="nucleotide sequence ID" value="NZ_QRDP01000004.1"/>
</dbReference>
<gene>
    <name evidence="3" type="ORF">DFR46_1365</name>
</gene>
<evidence type="ECO:0000313" key="4">
    <source>
        <dbReference type="Proteomes" id="UP000256310"/>
    </source>
</evidence>
<proteinExistence type="predicted"/>
<name>A0A3D9FF41_9SPHN</name>
<dbReference type="InterPro" id="IPR022002">
    <property type="entry name" value="ChsH2_Znr"/>
</dbReference>
<dbReference type="Pfam" id="PF01796">
    <property type="entry name" value="OB_ChsH2_C"/>
    <property type="match status" value="1"/>
</dbReference>
<dbReference type="Gene3D" id="6.10.30.10">
    <property type="match status" value="1"/>
</dbReference>
<dbReference type="PANTHER" id="PTHR34075">
    <property type="entry name" value="BLR3430 PROTEIN"/>
    <property type="match status" value="1"/>
</dbReference>
<reference evidence="3 4" key="1">
    <citation type="submission" date="2018-07" db="EMBL/GenBank/DDBJ databases">
        <title>Genomic Encyclopedia of Type Strains, Phase IV (KMG-IV): sequencing the most valuable type-strain genomes for metagenomic binning, comparative biology and taxonomic classification.</title>
        <authorList>
            <person name="Goeker M."/>
        </authorList>
    </citation>
    <scope>NUCLEOTIDE SEQUENCE [LARGE SCALE GENOMIC DNA]</scope>
    <source>
        <strain evidence="3 4">DSM 26725</strain>
    </source>
</reference>
<organism evidence="3 4">
    <name type="scientific">Parasphingopyxis lamellibrachiae</name>
    <dbReference type="NCBI Taxonomy" id="680125"/>
    <lineage>
        <taxon>Bacteria</taxon>
        <taxon>Pseudomonadati</taxon>
        <taxon>Pseudomonadota</taxon>
        <taxon>Alphaproteobacteria</taxon>
        <taxon>Sphingomonadales</taxon>
        <taxon>Sphingomonadaceae</taxon>
        <taxon>Parasphingopyxis</taxon>
    </lineage>
</organism>
<dbReference type="PANTHER" id="PTHR34075:SF5">
    <property type="entry name" value="BLR3430 PROTEIN"/>
    <property type="match status" value="1"/>
</dbReference>
<dbReference type="Pfam" id="PF12172">
    <property type="entry name" value="zf-ChsH2"/>
    <property type="match status" value="1"/>
</dbReference>
<dbReference type="InterPro" id="IPR002878">
    <property type="entry name" value="ChsH2_C"/>
</dbReference>
<keyword evidence="4" id="KW-1185">Reference proteome</keyword>
<evidence type="ECO:0000313" key="3">
    <source>
        <dbReference type="EMBL" id="RED16343.1"/>
    </source>
</evidence>
<evidence type="ECO:0000259" key="1">
    <source>
        <dbReference type="Pfam" id="PF01796"/>
    </source>
</evidence>
<accession>A0A3D9FF41</accession>